<evidence type="ECO:0000313" key="2">
    <source>
        <dbReference type="Proteomes" id="UP000053512"/>
    </source>
</evidence>
<sequence>MAGAEVLVVPLMAMVAERRDRSCRTTMWIASPVRVIVRAVNAMARCSSIASRRRDPDHEST</sequence>
<reference evidence="2" key="1">
    <citation type="submission" date="2015-12" db="EMBL/GenBank/DDBJ databases">
        <authorList>
            <person name="Nair G.R."/>
            <person name="Kaur G."/>
            <person name="Mayilraj S."/>
        </authorList>
    </citation>
    <scope>NUCLEOTIDE SEQUENCE [LARGE SCALE GENOMIC DNA]</scope>
    <source>
        <strain evidence="2">CD08_4</strain>
    </source>
</reference>
<dbReference type="EMBL" id="LQBK01000006">
    <property type="protein sequence ID" value="KUG61052.1"/>
    <property type="molecule type" value="Genomic_DNA"/>
</dbReference>
<comment type="caution">
    <text evidence="1">The sequence shown here is derived from an EMBL/GenBank/DDBJ whole genome shotgun (WGS) entry which is preliminary data.</text>
</comment>
<protein>
    <submittedName>
        <fullName evidence="1">Uncharacterized protein</fullName>
    </submittedName>
</protein>
<proteinExistence type="predicted"/>
<name>A0A0W8IMR1_KOCRO</name>
<dbReference type="Proteomes" id="UP000053512">
    <property type="component" value="Unassembled WGS sequence"/>
</dbReference>
<dbReference type="AlphaFoldDB" id="A0A0W8IMR1"/>
<evidence type="ECO:0000313" key="1">
    <source>
        <dbReference type="EMBL" id="KUG61052.1"/>
    </source>
</evidence>
<accession>A0A0W8IMR1</accession>
<gene>
    <name evidence="1" type="ORF">AVL61_07745</name>
</gene>
<organism evidence="1 2">
    <name type="scientific">Kocuria rosea subsp. polaris</name>
    <dbReference type="NCBI Taxonomy" id="136273"/>
    <lineage>
        <taxon>Bacteria</taxon>
        <taxon>Bacillati</taxon>
        <taxon>Actinomycetota</taxon>
        <taxon>Actinomycetes</taxon>
        <taxon>Micrococcales</taxon>
        <taxon>Micrococcaceae</taxon>
        <taxon>Kocuria</taxon>
    </lineage>
</organism>